<evidence type="ECO:0000313" key="8">
    <source>
        <dbReference type="EMBL" id="SMD26471.1"/>
    </source>
</evidence>
<reference evidence="8 9" key="1">
    <citation type="submission" date="2017-04" db="EMBL/GenBank/DDBJ databases">
        <authorList>
            <person name="Afonso C.L."/>
            <person name="Miller P.J."/>
            <person name="Scott M.A."/>
            <person name="Spackman E."/>
            <person name="Goraichik I."/>
            <person name="Dimitrov K.M."/>
            <person name="Suarez D.L."/>
            <person name="Swayne D.E."/>
        </authorList>
    </citation>
    <scope>NUCLEOTIDE SEQUENCE [LARGE SCALE GENOMIC DNA]</scope>
    <source>
        <strain evidence="8 9">DSM 43828</strain>
    </source>
</reference>
<keyword evidence="3" id="KW-0731">Sigma factor</keyword>
<feature type="domain" description="RNA polymerase sigma-70 region 2" evidence="6">
    <location>
        <begin position="28"/>
        <end position="93"/>
    </location>
</feature>
<keyword evidence="5" id="KW-0804">Transcription</keyword>
<keyword evidence="4" id="KW-0238">DNA-binding</keyword>
<dbReference type="SUPFAM" id="SSF88659">
    <property type="entry name" value="Sigma3 and sigma4 domains of RNA polymerase sigma factors"/>
    <property type="match status" value="1"/>
</dbReference>
<dbReference type="Pfam" id="PF04542">
    <property type="entry name" value="Sigma70_r2"/>
    <property type="match status" value="1"/>
</dbReference>
<dbReference type="Gene3D" id="1.10.10.10">
    <property type="entry name" value="Winged helix-like DNA-binding domain superfamily/Winged helix DNA-binding domain"/>
    <property type="match status" value="1"/>
</dbReference>
<dbReference type="Pfam" id="PF04545">
    <property type="entry name" value="Sigma70_r4"/>
    <property type="match status" value="1"/>
</dbReference>
<dbReference type="Proteomes" id="UP000192674">
    <property type="component" value="Unassembled WGS sequence"/>
</dbReference>
<dbReference type="PANTHER" id="PTHR43133">
    <property type="entry name" value="RNA POLYMERASE ECF-TYPE SIGMA FACTO"/>
    <property type="match status" value="1"/>
</dbReference>
<protein>
    <submittedName>
        <fullName evidence="8">RNA polymerase sigma-70 factor, ECF subfamily</fullName>
    </submittedName>
</protein>
<evidence type="ECO:0000256" key="3">
    <source>
        <dbReference type="ARBA" id="ARBA00023082"/>
    </source>
</evidence>
<evidence type="ECO:0000256" key="2">
    <source>
        <dbReference type="ARBA" id="ARBA00023015"/>
    </source>
</evidence>
<dbReference type="InterPro" id="IPR013325">
    <property type="entry name" value="RNA_pol_sigma_r2"/>
</dbReference>
<dbReference type="InterPro" id="IPR036388">
    <property type="entry name" value="WH-like_DNA-bd_sf"/>
</dbReference>
<dbReference type="CDD" id="cd06171">
    <property type="entry name" value="Sigma70_r4"/>
    <property type="match status" value="1"/>
</dbReference>
<dbReference type="EMBL" id="FWXV01000014">
    <property type="protein sequence ID" value="SMD26471.1"/>
    <property type="molecule type" value="Genomic_DNA"/>
</dbReference>
<dbReference type="InterPro" id="IPR007627">
    <property type="entry name" value="RNA_pol_sigma70_r2"/>
</dbReference>
<comment type="similarity">
    <text evidence="1">Belongs to the sigma-70 factor family. ECF subfamily.</text>
</comment>
<dbReference type="PANTHER" id="PTHR43133:SF62">
    <property type="entry name" value="RNA POLYMERASE SIGMA FACTOR SIGZ"/>
    <property type="match status" value="1"/>
</dbReference>
<organism evidence="8 9">
    <name type="scientific">Kibdelosporangium aridum</name>
    <dbReference type="NCBI Taxonomy" id="2030"/>
    <lineage>
        <taxon>Bacteria</taxon>
        <taxon>Bacillati</taxon>
        <taxon>Actinomycetota</taxon>
        <taxon>Actinomycetes</taxon>
        <taxon>Pseudonocardiales</taxon>
        <taxon>Pseudonocardiaceae</taxon>
        <taxon>Kibdelosporangium</taxon>
    </lineage>
</organism>
<proteinExistence type="inferred from homology"/>
<evidence type="ECO:0000256" key="1">
    <source>
        <dbReference type="ARBA" id="ARBA00010641"/>
    </source>
</evidence>
<dbReference type="InterPro" id="IPR013324">
    <property type="entry name" value="RNA_pol_sigma_r3/r4-like"/>
</dbReference>
<name>A0A1W2FX53_KIBAR</name>
<dbReference type="SUPFAM" id="SSF88946">
    <property type="entry name" value="Sigma2 domain of RNA polymerase sigma factors"/>
    <property type="match status" value="1"/>
</dbReference>
<dbReference type="RefSeq" id="WP_084434216.1">
    <property type="nucleotide sequence ID" value="NZ_FWXV01000014.1"/>
</dbReference>
<accession>A0A1W2FX53</accession>
<dbReference type="GO" id="GO:0006352">
    <property type="term" value="P:DNA-templated transcription initiation"/>
    <property type="evidence" value="ECO:0007669"/>
    <property type="project" value="InterPro"/>
</dbReference>
<dbReference type="InterPro" id="IPR007630">
    <property type="entry name" value="RNA_pol_sigma70_r4"/>
</dbReference>
<evidence type="ECO:0000259" key="7">
    <source>
        <dbReference type="Pfam" id="PF04545"/>
    </source>
</evidence>
<evidence type="ECO:0000259" key="6">
    <source>
        <dbReference type="Pfam" id="PF04542"/>
    </source>
</evidence>
<dbReference type="GO" id="GO:0016987">
    <property type="term" value="F:sigma factor activity"/>
    <property type="evidence" value="ECO:0007669"/>
    <property type="project" value="UniProtKB-KW"/>
</dbReference>
<dbReference type="GO" id="GO:0003677">
    <property type="term" value="F:DNA binding"/>
    <property type="evidence" value="ECO:0007669"/>
    <property type="project" value="UniProtKB-KW"/>
</dbReference>
<dbReference type="NCBIfam" id="TIGR02937">
    <property type="entry name" value="sigma70-ECF"/>
    <property type="match status" value="1"/>
</dbReference>
<dbReference type="AlphaFoldDB" id="A0A1W2FX53"/>
<evidence type="ECO:0000256" key="5">
    <source>
        <dbReference type="ARBA" id="ARBA00023163"/>
    </source>
</evidence>
<evidence type="ECO:0000256" key="4">
    <source>
        <dbReference type="ARBA" id="ARBA00023125"/>
    </source>
</evidence>
<dbReference type="InterPro" id="IPR039425">
    <property type="entry name" value="RNA_pol_sigma-70-like"/>
</dbReference>
<dbReference type="InterPro" id="IPR014284">
    <property type="entry name" value="RNA_pol_sigma-70_dom"/>
</dbReference>
<dbReference type="Gene3D" id="1.10.1740.10">
    <property type="match status" value="1"/>
</dbReference>
<sequence>MTSLIALDDATLLHRVAVGDKRVALEELYRRYAHRVFEFGLRLLGDRGLAEELVQETFLRLWRTADRFDVSRGSVAAYLFMLARSLAGDLLRRPSSRSFQPECAESGELPAANATDPMLTRLVVDQAMDSLSPAHREVLVLSYQGDLTQAAIAEILAVPLGTVKTRTYYALRALKLALAERGIHG</sequence>
<gene>
    <name evidence="8" type="ORF">SAMN05661093_10054</name>
</gene>
<evidence type="ECO:0000313" key="9">
    <source>
        <dbReference type="Proteomes" id="UP000192674"/>
    </source>
</evidence>
<keyword evidence="9" id="KW-1185">Reference proteome</keyword>
<keyword evidence="2" id="KW-0805">Transcription regulation</keyword>
<feature type="domain" description="RNA polymerase sigma-70 region 4" evidence="7">
    <location>
        <begin position="127"/>
        <end position="175"/>
    </location>
</feature>